<organism evidence="8 9">
    <name type="scientific">Micromonospora eburnea</name>
    <dbReference type="NCBI Taxonomy" id="227316"/>
    <lineage>
        <taxon>Bacteria</taxon>
        <taxon>Bacillati</taxon>
        <taxon>Actinomycetota</taxon>
        <taxon>Actinomycetes</taxon>
        <taxon>Micromonosporales</taxon>
        <taxon>Micromonosporaceae</taxon>
        <taxon>Micromonospora</taxon>
    </lineage>
</organism>
<dbReference type="NCBIfam" id="TIGR02937">
    <property type="entry name" value="sigma70-ECF"/>
    <property type="match status" value="1"/>
</dbReference>
<dbReference type="GO" id="GO:0003677">
    <property type="term" value="F:DNA binding"/>
    <property type="evidence" value="ECO:0007669"/>
    <property type="project" value="UniProtKB-KW"/>
</dbReference>
<dbReference type="InterPro" id="IPR007627">
    <property type="entry name" value="RNA_pol_sigma70_r2"/>
</dbReference>
<accession>A0A1C6UZX7</accession>
<dbReference type="Pfam" id="PF04542">
    <property type="entry name" value="Sigma70_r2"/>
    <property type="match status" value="1"/>
</dbReference>
<dbReference type="OrthoDB" id="8611574at2"/>
<dbReference type="PANTHER" id="PTHR43133">
    <property type="entry name" value="RNA POLYMERASE ECF-TYPE SIGMA FACTO"/>
    <property type="match status" value="1"/>
</dbReference>
<evidence type="ECO:0000259" key="7">
    <source>
        <dbReference type="Pfam" id="PF05270"/>
    </source>
</evidence>
<dbReference type="GO" id="GO:0006352">
    <property type="term" value="P:DNA-templated transcription initiation"/>
    <property type="evidence" value="ECO:0007669"/>
    <property type="project" value="InterPro"/>
</dbReference>
<evidence type="ECO:0000256" key="2">
    <source>
        <dbReference type="ARBA" id="ARBA00023082"/>
    </source>
</evidence>
<dbReference type="GO" id="GO:0046373">
    <property type="term" value="P:L-arabinose metabolic process"/>
    <property type="evidence" value="ECO:0007669"/>
    <property type="project" value="InterPro"/>
</dbReference>
<dbReference type="Gene3D" id="1.10.1740.10">
    <property type="match status" value="1"/>
</dbReference>
<dbReference type="InterPro" id="IPR014284">
    <property type="entry name" value="RNA_pol_sigma-70_dom"/>
</dbReference>
<evidence type="ECO:0000313" key="8">
    <source>
        <dbReference type="EMBL" id="SCL59561.1"/>
    </source>
</evidence>
<keyword evidence="3" id="KW-0238">DNA-binding</keyword>
<dbReference type="CDD" id="cd23399">
    <property type="entry name" value="beta-trefoil_ABD_ABFB"/>
    <property type="match status" value="1"/>
</dbReference>
<dbReference type="Pfam" id="PF05270">
    <property type="entry name" value="AbfB"/>
    <property type="match status" value="1"/>
</dbReference>
<feature type="compositionally biased region" description="Low complexity" evidence="5">
    <location>
        <begin position="339"/>
        <end position="360"/>
    </location>
</feature>
<dbReference type="Gene3D" id="2.80.10.50">
    <property type="match status" value="1"/>
</dbReference>
<sequence>MRASSTNEAGLVVAAQAGDRRAMDEVVAAGLPLVYTIVHRALGGHPDTDDVVQETMLRAVRQLPGLQSPESFRSWLAAIATRQLSTHLHRRQLAARRTGPLDEAAEVPDGEAGFEDLTALRVELSGQRRQIVRASWWLDPDDRALLSLWWLEAAGELTRTELAGALAVSVAHAGVRVQRMRQQLDVSRELLAALQARPRCAGLAAAAADWDGTPSPLWRKRLARHVRSCDRCLRAADGMIAPERLLLGLALLPVPVGLAAALAARSTVGVAAASTAAVSGTAAAGHAAGVGASIKAGLFSQLLQTVVAHPVAATVVAGALVAGAGLTAAVRPAPPPQASAPVAATTAPSGTPAGPSPATAVAVPAPTPPPTVAAHPSAVPGESLTAGRLVSLEYRGRRGLFVTTVDGLGVLLPVGPASNADARRQATFSVLAGLADPACFSFRARDGRYLRHSSWRVRLSPADGTRLFRGDATFCARAGATKGATSLEASNYPGWFLRHRDGEIWVDQMDGTATFRADSSFLIRPGLAG</sequence>
<keyword evidence="2" id="KW-0731">Sigma factor</keyword>
<dbReference type="PANTHER" id="PTHR43133:SF8">
    <property type="entry name" value="RNA POLYMERASE SIGMA FACTOR HI_1459-RELATED"/>
    <property type="match status" value="1"/>
</dbReference>
<feature type="domain" description="Alpha-L-arabinofuranosidase B arabinose-binding" evidence="7">
    <location>
        <begin position="400"/>
        <end position="523"/>
    </location>
</feature>
<proteinExistence type="predicted"/>
<keyword evidence="4" id="KW-0804">Transcription</keyword>
<dbReference type="InterPro" id="IPR013325">
    <property type="entry name" value="RNA_pol_sigma_r2"/>
</dbReference>
<evidence type="ECO:0000256" key="1">
    <source>
        <dbReference type="ARBA" id="ARBA00023015"/>
    </source>
</evidence>
<dbReference type="Proteomes" id="UP000199696">
    <property type="component" value="Unassembled WGS sequence"/>
</dbReference>
<dbReference type="InterPro" id="IPR039425">
    <property type="entry name" value="RNA_pol_sigma-70-like"/>
</dbReference>
<dbReference type="STRING" id="227316.GA0070604_4084"/>
<keyword evidence="1" id="KW-0805">Transcription regulation</keyword>
<evidence type="ECO:0000259" key="6">
    <source>
        <dbReference type="Pfam" id="PF04542"/>
    </source>
</evidence>
<dbReference type="InterPro" id="IPR007934">
    <property type="entry name" value="AbfB_ABD"/>
</dbReference>
<dbReference type="GO" id="GO:0046556">
    <property type="term" value="F:alpha-L-arabinofuranosidase activity"/>
    <property type="evidence" value="ECO:0007669"/>
    <property type="project" value="InterPro"/>
</dbReference>
<gene>
    <name evidence="8" type="ORF">GA0070604_4084</name>
</gene>
<evidence type="ECO:0000313" key="9">
    <source>
        <dbReference type="Proteomes" id="UP000199696"/>
    </source>
</evidence>
<reference evidence="9" key="1">
    <citation type="submission" date="2016-06" db="EMBL/GenBank/DDBJ databases">
        <authorList>
            <person name="Varghese N."/>
            <person name="Submissions Spin"/>
        </authorList>
    </citation>
    <scope>NUCLEOTIDE SEQUENCE [LARGE SCALE GENOMIC DNA]</scope>
    <source>
        <strain evidence="9">DSM 44814</strain>
    </source>
</reference>
<dbReference type="RefSeq" id="WP_091127288.1">
    <property type="nucleotide sequence ID" value="NZ_FMHY01000002.1"/>
</dbReference>
<keyword evidence="9" id="KW-1185">Reference proteome</keyword>
<protein>
    <submittedName>
        <fullName evidence="8">RNA polymerase sigma factor, sigma-70 family</fullName>
    </submittedName>
</protein>
<evidence type="ECO:0000256" key="3">
    <source>
        <dbReference type="ARBA" id="ARBA00023125"/>
    </source>
</evidence>
<dbReference type="EMBL" id="FMHY01000002">
    <property type="protein sequence ID" value="SCL59561.1"/>
    <property type="molecule type" value="Genomic_DNA"/>
</dbReference>
<dbReference type="InterPro" id="IPR036195">
    <property type="entry name" value="AbfB_ABD_sf"/>
</dbReference>
<feature type="region of interest" description="Disordered" evidence="5">
    <location>
        <begin position="333"/>
        <end position="360"/>
    </location>
</feature>
<name>A0A1C6UZX7_9ACTN</name>
<dbReference type="SUPFAM" id="SSF110221">
    <property type="entry name" value="AbfB domain"/>
    <property type="match status" value="1"/>
</dbReference>
<dbReference type="GO" id="GO:0016987">
    <property type="term" value="F:sigma factor activity"/>
    <property type="evidence" value="ECO:0007669"/>
    <property type="project" value="UniProtKB-KW"/>
</dbReference>
<dbReference type="AlphaFoldDB" id="A0A1C6UZX7"/>
<feature type="domain" description="RNA polymerase sigma-70 region 2" evidence="6">
    <location>
        <begin position="29"/>
        <end position="92"/>
    </location>
</feature>
<dbReference type="SUPFAM" id="SSF88946">
    <property type="entry name" value="Sigma2 domain of RNA polymerase sigma factors"/>
    <property type="match status" value="1"/>
</dbReference>
<evidence type="ECO:0000256" key="4">
    <source>
        <dbReference type="ARBA" id="ARBA00023163"/>
    </source>
</evidence>
<evidence type="ECO:0000256" key="5">
    <source>
        <dbReference type="SAM" id="MobiDB-lite"/>
    </source>
</evidence>